<proteinExistence type="predicted"/>
<accession>A0ABS5TTP7</accession>
<organism evidence="1 2">
    <name type="scientific">Kineosporia corallincola</name>
    <dbReference type="NCBI Taxonomy" id="2835133"/>
    <lineage>
        <taxon>Bacteria</taxon>
        <taxon>Bacillati</taxon>
        <taxon>Actinomycetota</taxon>
        <taxon>Actinomycetes</taxon>
        <taxon>Kineosporiales</taxon>
        <taxon>Kineosporiaceae</taxon>
        <taxon>Kineosporia</taxon>
    </lineage>
</organism>
<evidence type="ECO:0000313" key="1">
    <source>
        <dbReference type="EMBL" id="MBT0774172.1"/>
    </source>
</evidence>
<gene>
    <name evidence="1" type="ORF">KIH74_34825</name>
</gene>
<name>A0ABS5TTP7_9ACTN</name>
<evidence type="ECO:0000313" key="2">
    <source>
        <dbReference type="Proteomes" id="UP001197247"/>
    </source>
</evidence>
<protein>
    <submittedName>
        <fullName evidence="1">Uncharacterized protein</fullName>
    </submittedName>
</protein>
<keyword evidence="2" id="KW-1185">Reference proteome</keyword>
<reference evidence="1 2" key="1">
    <citation type="submission" date="2021-05" db="EMBL/GenBank/DDBJ databases">
        <title>Kineosporia and Streptomyces sp. nov. two new marine actinobacteria isolated from Coral.</title>
        <authorList>
            <person name="Buangrab K."/>
            <person name="Sutthacheep M."/>
            <person name="Yeemin T."/>
            <person name="Harunari E."/>
            <person name="Igarashi Y."/>
            <person name="Kanchanasin P."/>
            <person name="Tanasupawat S."/>
            <person name="Phongsopitanun W."/>
        </authorList>
    </citation>
    <scope>NUCLEOTIDE SEQUENCE [LARGE SCALE GENOMIC DNA]</scope>
    <source>
        <strain evidence="1 2">J2-2</strain>
    </source>
</reference>
<dbReference type="RefSeq" id="WP_214160711.1">
    <property type="nucleotide sequence ID" value="NZ_JAHBAY010000024.1"/>
</dbReference>
<comment type="caution">
    <text evidence="1">The sequence shown here is derived from an EMBL/GenBank/DDBJ whole genome shotgun (WGS) entry which is preliminary data.</text>
</comment>
<sequence>MTEHRNEHLCETTSTTMRQNSILTSRFAADDINHGDGNGGDAVHPRPGQALVIPADLRRPIHVTDITATAMRAHQHLLHGTVTQHMLRRPAGHLYTSEDAVRQRPPRNPRADVLHRLCGADTLLERLTGPDILGDAVVVGPRHHGQDTSAPQALLDLADYPGPYQVQLRTLGRPDTWATRSRRYDTWPAAGTAALELARDLTMVCDVRIVPAVSHEQHREWAYTASLTPAPYRRPGMPATLLDPDQIIPCASVSELAAHLTGDITPHQETPTANAFQYQDLCLVRCAGDAPAWLALRHHVTVPLEVDFRPWPPVVCAQLIRLLLNATREQLLIQQP</sequence>
<dbReference type="Proteomes" id="UP001197247">
    <property type="component" value="Unassembled WGS sequence"/>
</dbReference>
<dbReference type="EMBL" id="JAHBAY010000024">
    <property type="protein sequence ID" value="MBT0774172.1"/>
    <property type="molecule type" value="Genomic_DNA"/>
</dbReference>